<dbReference type="InterPro" id="IPR038732">
    <property type="entry name" value="HpyO/CreE_NAD-binding"/>
</dbReference>
<gene>
    <name evidence="3" type="ORF">QPX54_03190</name>
</gene>
<organism evidence="3 4">
    <name type="scientific">Corynebacterium propinquum</name>
    <dbReference type="NCBI Taxonomy" id="43769"/>
    <lineage>
        <taxon>Bacteria</taxon>
        <taxon>Bacillati</taxon>
        <taxon>Actinomycetota</taxon>
        <taxon>Actinomycetes</taxon>
        <taxon>Mycobacteriales</taxon>
        <taxon>Corynebacteriaceae</taxon>
        <taxon>Corynebacterium</taxon>
    </lineage>
</organism>
<dbReference type="Pfam" id="PF13454">
    <property type="entry name" value="NAD_binding_9"/>
    <property type="match status" value="1"/>
</dbReference>
<comment type="caution">
    <text evidence="3">The sequence shown here is derived from an EMBL/GenBank/DDBJ whole genome shotgun (WGS) entry which is preliminary data.</text>
</comment>
<reference evidence="3" key="1">
    <citation type="submission" date="2023-05" db="EMBL/GenBank/DDBJ databases">
        <title>Metabolic capabilities are highly conserved among human nasal-associated Corynebacterium species in pangenomic analyses.</title>
        <authorList>
            <person name="Tran T.H."/>
            <person name="Roberts A.Q."/>
            <person name="Escapa I.F."/>
            <person name="Gao W."/>
            <person name="Conlan S."/>
            <person name="Kong H."/>
            <person name="Segre J.A."/>
            <person name="Kelly M.S."/>
            <person name="Lemon K.P."/>
        </authorList>
    </citation>
    <scope>NUCLEOTIDE SEQUENCE</scope>
    <source>
        <strain evidence="3">KPL2654</strain>
    </source>
</reference>
<proteinExistence type="predicted"/>
<dbReference type="PANTHER" id="PTHR40254:SF1">
    <property type="entry name" value="BLR0577 PROTEIN"/>
    <property type="match status" value="1"/>
</dbReference>
<dbReference type="Proteomes" id="UP001226160">
    <property type="component" value="Unassembled WGS sequence"/>
</dbReference>
<accession>A0AAP4BSC5</accession>
<dbReference type="SUPFAM" id="SSF51905">
    <property type="entry name" value="FAD/NAD(P)-binding domain"/>
    <property type="match status" value="1"/>
</dbReference>
<evidence type="ECO:0000313" key="4">
    <source>
        <dbReference type="Proteomes" id="UP001226160"/>
    </source>
</evidence>
<dbReference type="RefSeq" id="WP_239212075.1">
    <property type="nucleotide sequence ID" value="NZ_CP100361.1"/>
</dbReference>
<dbReference type="InterPro" id="IPR036188">
    <property type="entry name" value="FAD/NAD-bd_sf"/>
</dbReference>
<dbReference type="AlphaFoldDB" id="A0AAP4BSC5"/>
<feature type="compositionally biased region" description="Low complexity" evidence="1">
    <location>
        <begin position="211"/>
        <end position="223"/>
    </location>
</feature>
<dbReference type="PANTHER" id="PTHR40254">
    <property type="entry name" value="BLR0577 PROTEIN"/>
    <property type="match status" value="1"/>
</dbReference>
<evidence type="ECO:0000259" key="2">
    <source>
        <dbReference type="Pfam" id="PF13454"/>
    </source>
</evidence>
<protein>
    <submittedName>
        <fullName evidence="3">FAD/NAD(P)-binding protein</fullName>
    </submittedName>
</protein>
<evidence type="ECO:0000313" key="3">
    <source>
        <dbReference type="EMBL" id="MDK4325520.1"/>
    </source>
</evidence>
<dbReference type="InterPro" id="IPR052189">
    <property type="entry name" value="L-asp_N-monooxygenase_NS-form"/>
</dbReference>
<evidence type="ECO:0000256" key="1">
    <source>
        <dbReference type="SAM" id="MobiDB-lite"/>
    </source>
</evidence>
<feature type="region of interest" description="Disordered" evidence="1">
    <location>
        <begin position="200"/>
        <end position="223"/>
    </location>
</feature>
<dbReference type="EMBL" id="JASNVP010000003">
    <property type="protein sequence ID" value="MDK4325520.1"/>
    <property type="molecule type" value="Genomic_DNA"/>
</dbReference>
<feature type="domain" description="FAD-dependent urate hydroxylase HpyO/Asp monooxygenase CreE-like FAD/NAD(P)-binding" evidence="2">
    <location>
        <begin position="7"/>
        <end position="209"/>
    </location>
</feature>
<name>A0AAP4BSC5_9CORY</name>
<sequence>MSTTHIALIGAGPRGISVLERLAAYLHEASGKHSRPGHAQPSAPRVTVHIIDDSQIGAGRVWDTDQTRTLCMNTLADAVTLFTEPGSSVGAPVLSGPTLYEWIRLLRGDDLLAALEAGSLNYDTAAEVVAAKQELFRQHPPRDGIAEDYREELAGSVEQSNPSRALYGEYLRWVYRVAVAQLPDSVDVVEHNSRAISIQQADIQQADRDAQAGNADSASDYDAADVGSPNYDLITLADGTTISAHATVLATGWVLNADNDEQYQLRAANQSEDLRWIGPNNPVEQPVETIPAGKPVLVRGLGMGFFDLMALCTLGRGGFFEVDPTSRSGLRYRASGTEPQFVVTSRRGYPFLPKSDYGSLPPKAQMPRLQDALAAAQDWERIDFSIDFAPSIIRDAFEAFYRTLAHVRPDTIVTSLDEIVSVIDSTPVHVLLDSHGVHSALARHTSDFCDLQPYFHPRAESTSQVADSLARDIDEALKGTDSPIKAALWVFASCRKHVGIAGSQGKFTPDSASPSLQEVMALGQMVGSGPPLFRSQQLLALVDAGLVEFLGAYPQLEISADEFTLTCGSGVAARRASATTLVDAWLPKPDIRFPADLLSQSLFASGRIRPFVVDGVQTGSPETDTTTRRTIHPDGVQDSRLHIIGIPTHAQMPDTTISPMPGTDPLMLQETDHTARSLHAIIRDLPDATPQS</sequence>